<protein>
    <submittedName>
        <fullName evidence="1">Uncharacterized protein</fullName>
    </submittedName>
</protein>
<dbReference type="EMBL" id="GBXM01101203">
    <property type="protein sequence ID" value="JAH07374.1"/>
    <property type="molecule type" value="Transcribed_RNA"/>
</dbReference>
<reference evidence="1" key="2">
    <citation type="journal article" date="2015" name="Fish Shellfish Immunol.">
        <title>Early steps in the European eel (Anguilla anguilla)-Vibrio vulnificus interaction in the gills: Role of the RtxA13 toxin.</title>
        <authorList>
            <person name="Callol A."/>
            <person name="Pajuelo D."/>
            <person name="Ebbesson L."/>
            <person name="Teles M."/>
            <person name="MacKenzie S."/>
            <person name="Amaro C."/>
        </authorList>
    </citation>
    <scope>NUCLEOTIDE SEQUENCE</scope>
</reference>
<accession>A0A0E9PSA9</accession>
<name>A0A0E9PSA9_ANGAN</name>
<proteinExistence type="predicted"/>
<evidence type="ECO:0000313" key="1">
    <source>
        <dbReference type="EMBL" id="JAH07374.1"/>
    </source>
</evidence>
<organism evidence="1">
    <name type="scientific">Anguilla anguilla</name>
    <name type="common">European freshwater eel</name>
    <name type="synonym">Muraena anguilla</name>
    <dbReference type="NCBI Taxonomy" id="7936"/>
    <lineage>
        <taxon>Eukaryota</taxon>
        <taxon>Metazoa</taxon>
        <taxon>Chordata</taxon>
        <taxon>Craniata</taxon>
        <taxon>Vertebrata</taxon>
        <taxon>Euteleostomi</taxon>
        <taxon>Actinopterygii</taxon>
        <taxon>Neopterygii</taxon>
        <taxon>Teleostei</taxon>
        <taxon>Anguilliformes</taxon>
        <taxon>Anguillidae</taxon>
        <taxon>Anguilla</taxon>
    </lineage>
</organism>
<dbReference type="AlphaFoldDB" id="A0A0E9PSA9"/>
<sequence length="34" mass="3473">MSSGTLGSIISSSLASARKLLLSCTLDMISVRSS</sequence>
<reference evidence="1" key="1">
    <citation type="submission" date="2014-11" db="EMBL/GenBank/DDBJ databases">
        <authorList>
            <person name="Amaro Gonzalez C."/>
        </authorList>
    </citation>
    <scope>NUCLEOTIDE SEQUENCE</scope>
</reference>